<name>A0A8S1RJU5_9CILI</name>
<organism evidence="1 2">
    <name type="scientific">Paramecium sonneborni</name>
    <dbReference type="NCBI Taxonomy" id="65129"/>
    <lineage>
        <taxon>Eukaryota</taxon>
        <taxon>Sar</taxon>
        <taxon>Alveolata</taxon>
        <taxon>Ciliophora</taxon>
        <taxon>Intramacronucleata</taxon>
        <taxon>Oligohymenophorea</taxon>
        <taxon>Peniculida</taxon>
        <taxon>Parameciidae</taxon>
        <taxon>Paramecium</taxon>
    </lineage>
</organism>
<accession>A0A8S1RJU5</accession>
<dbReference type="AlphaFoldDB" id="A0A8S1RJU5"/>
<dbReference type="OrthoDB" id="4044674at2759"/>
<evidence type="ECO:0000313" key="2">
    <source>
        <dbReference type="Proteomes" id="UP000692954"/>
    </source>
</evidence>
<dbReference type="Proteomes" id="UP000692954">
    <property type="component" value="Unassembled WGS sequence"/>
</dbReference>
<proteinExistence type="predicted"/>
<protein>
    <submittedName>
        <fullName evidence="1">Uncharacterized protein</fullName>
    </submittedName>
</protein>
<keyword evidence="2" id="KW-1185">Reference proteome</keyword>
<dbReference type="EMBL" id="CAJJDN010000189">
    <property type="protein sequence ID" value="CAD8128448.1"/>
    <property type="molecule type" value="Genomic_DNA"/>
</dbReference>
<gene>
    <name evidence="1" type="ORF">PSON_ATCC_30995.1.T1890025</name>
</gene>
<sequence length="138" mass="16736">MMNREQIAKVSIFLNEIYRYINWILIEIKIYKQIMPKHSRSDSNNYSFIYHRQILGNSYNKIFSWGFQRNIKLFNTSLYKINISPIIFQLIQYVCYDIGQTQDMLLDNWWTQVTTIICTSIMHFVYNYNNPKQLIQKG</sequence>
<reference evidence="1" key="1">
    <citation type="submission" date="2021-01" db="EMBL/GenBank/DDBJ databases">
        <authorList>
            <consortium name="Genoscope - CEA"/>
            <person name="William W."/>
        </authorList>
    </citation>
    <scope>NUCLEOTIDE SEQUENCE</scope>
</reference>
<comment type="caution">
    <text evidence="1">The sequence shown here is derived from an EMBL/GenBank/DDBJ whole genome shotgun (WGS) entry which is preliminary data.</text>
</comment>
<evidence type="ECO:0000313" key="1">
    <source>
        <dbReference type="EMBL" id="CAD8128448.1"/>
    </source>
</evidence>